<gene>
    <name evidence="1" type="ORF">MRB53_002556</name>
</gene>
<evidence type="ECO:0000313" key="2">
    <source>
        <dbReference type="Proteomes" id="UP001234297"/>
    </source>
</evidence>
<dbReference type="Proteomes" id="UP001234297">
    <property type="component" value="Chromosome 1"/>
</dbReference>
<proteinExistence type="predicted"/>
<evidence type="ECO:0000313" key="1">
    <source>
        <dbReference type="EMBL" id="KAJ8649533.1"/>
    </source>
</evidence>
<accession>A0ACC2MVI7</accession>
<reference evidence="1 2" key="1">
    <citation type="journal article" date="2022" name="Hortic Res">
        <title>A haplotype resolved chromosomal level avocado genome allows analysis of novel avocado genes.</title>
        <authorList>
            <person name="Nath O."/>
            <person name="Fletcher S.J."/>
            <person name="Hayward A."/>
            <person name="Shaw L.M."/>
            <person name="Masouleh A.K."/>
            <person name="Furtado A."/>
            <person name="Henry R.J."/>
            <person name="Mitter N."/>
        </authorList>
    </citation>
    <scope>NUCLEOTIDE SEQUENCE [LARGE SCALE GENOMIC DNA]</scope>
    <source>
        <strain evidence="2">cv. Hass</strain>
    </source>
</reference>
<sequence>MWSGGDVGLEMRLEKQRRQMLLPSVVRSFSATLSKSKKTDDLREGFFLGDEENTRYRERQKDAWRPRRTPCSGEEATNVR</sequence>
<name>A0ACC2MVI7_PERAE</name>
<keyword evidence="2" id="KW-1185">Reference proteome</keyword>
<comment type="caution">
    <text evidence="1">The sequence shown here is derived from an EMBL/GenBank/DDBJ whole genome shotgun (WGS) entry which is preliminary data.</text>
</comment>
<dbReference type="EMBL" id="CM056809">
    <property type="protein sequence ID" value="KAJ8649533.1"/>
    <property type="molecule type" value="Genomic_DNA"/>
</dbReference>
<organism evidence="1 2">
    <name type="scientific">Persea americana</name>
    <name type="common">Avocado</name>
    <dbReference type="NCBI Taxonomy" id="3435"/>
    <lineage>
        <taxon>Eukaryota</taxon>
        <taxon>Viridiplantae</taxon>
        <taxon>Streptophyta</taxon>
        <taxon>Embryophyta</taxon>
        <taxon>Tracheophyta</taxon>
        <taxon>Spermatophyta</taxon>
        <taxon>Magnoliopsida</taxon>
        <taxon>Magnoliidae</taxon>
        <taxon>Laurales</taxon>
        <taxon>Lauraceae</taxon>
        <taxon>Persea</taxon>
    </lineage>
</organism>
<protein>
    <submittedName>
        <fullName evidence="1">Uncharacterized protein</fullName>
    </submittedName>
</protein>